<dbReference type="GeneID" id="30177081"/>
<dbReference type="AlphaFoldDB" id="A0A1E3NHZ2"/>
<keyword evidence="2" id="KW-1185">Reference proteome</keyword>
<sequence length="302" mass="33924">MSLQASFFSNTVCAALPTCRPGDSKSPMVSLYARRGDETELEARLSVDLDPNSSSSSRNAAATSIAYLPPFSKPLTIRIAITFDGVLLCPENTPNLFNTLKQMMEASNIWDRLCFRKMIFSGSRDSNTTFGIDLHDELFDVATINDLLLSSSEQVSLNSLQTEVVKSVDIDVHVHNTNGFKEAWILGSSIKDLNFIFFQCFLKLEAHLPLLFNYISRSTYLATKNVIPPIVASCLKSNETYMIEQRSVLAGIIKSLCHCPTWIESVHLWDRSKLKREFSKEDGFSVTWFYPFYDTTGNHASL</sequence>
<dbReference type="Proteomes" id="UP000094455">
    <property type="component" value="Unassembled WGS sequence"/>
</dbReference>
<proteinExistence type="predicted"/>
<reference evidence="1 2" key="1">
    <citation type="journal article" date="2016" name="Proc. Natl. Acad. Sci. U.S.A.">
        <title>Comparative genomics of biotechnologically important yeasts.</title>
        <authorList>
            <person name="Riley R."/>
            <person name="Haridas S."/>
            <person name="Wolfe K.H."/>
            <person name="Lopes M.R."/>
            <person name="Hittinger C.T."/>
            <person name="Goeker M."/>
            <person name="Salamov A.A."/>
            <person name="Wisecaver J.H."/>
            <person name="Long T.M."/>
            <person name="Calvey C.H."/>
            <person name="Aerts A.L."/>
            <person name="Barry K.W."/>
            <person name="Choi C."/>
            <person name="Clum A."/>
            <person name="Coughlan A.Y."/>
            <person name="Deshpande S."/>
            <person name="Douglass A.P."/>
            <person name="Hanson S.J."/>
            <person name="Klenk H.-P."/>
            <person name="LaButti K.M."/>
            <person name="Lapidus A."/>
            <person name="Lindquist E.A."/>
            <person name="Lipzen A.M."/>
            <person name="Meier-Kolthoff J.P."/>
            <person name="Ohm R.A."/>
            <person name="Otillar R.P."/>
            <person name="Pangilinan J.L."/>
            <person name="Peng Y."/>
            <person name="Rokas A."/>
            <person name="Rosa C.A."/>
            <person name="Scheuner C."/>
            <person name="Sibirny A.A."/>
            <person name="Slot J.C."/>
            <person name="Stielow J.B."/>
            <person name="Sun H."/>
            <person name="Kurtzman C.P."/>
            <person name="Blackwell M."/>
            <person name="Grigoriev I.V."/>
            <person name="Jeffries T.W."/>
        </authorList>
    </citation>
    <scope>NUCLEOTIDE SEQUENCE [LARGE SCALE GENOMIC DNA]</scope>
    <source>
        <strain evidence="1 2">NRRL Y-2026</strain>
    </source>
</reference>
<evidence type="ECO:0000313" key="1">
    <source>
        <dbReference type="EMBL" id="ODQ45760.1"/>
    </source>
</evidence>
<gene>
    <name evidence="1" type="ORF">PICMEDRAFT_144806</name>
</gene>
<dbReference type="Pfam" id="PF21736">
    <property type="entry name" value="REC102"/>
    <property type="match status" value="1"/>
</dbReference>
<organism evidence="1 2">
    <name type="scientific">Pichia membranifaciens NRRL Y-2026</name>
    <dbReference type="NCBI Taxonomy" id="763406"/>
    <lineage>
        <taxon>Eukaryota</taxon>
        <taxon>Fungi</taxon>
        <taxon>Dikarya</taxon>
        <taxon>Ascomycota</taxon>
        <taxon>Saccharomycotina</taxon>
        <taxon>Pichiomycetes</taxon>
        <taxon>Pichiales</taxon>
        <taxon>Pichiaceae</taxon>
        <taxon>Pichia</taxon>
    </lineage>
</organism>
<dbReference type="OrthoDB" id="10507789at2759"/>
<evidence type="ECO:0000313" key="2">
    <source>
        <dbReference type="Proteomes" id="UP000094455"/>
    </source>
</evidence>
<accession>A0A1E3NHZ2</accession>
<dbReference type="InterPro" id="IPR048920">
    <property type="entry name" value="REC102"/>
</dbReference>
<dbReference type="EMBL" id="KV454004">
    <property type="protein sequence ID" value="ODQ45760.1"/>
    <property type="molecule type" value="Genomic_DNA"/>
</dbReference>
<dbReference type="RefSeq" id="XP_019016873.1">
    <property type="nucleotide sequence ID" value="XM_019160394.1"/>
</dbReference>
<name>A0A1E3NHZ2_9ASCO</name>
<protein>
    <submittedName>
        <fullName evidence="1">Uncharacterized protein</fullName>
    </submittedName>
</protein>